<feature type="domain" description="ABM" evidence="1">
    <location>
        <begin position="18"/>
        <end position="107"/>
    </location>
</feature>
<keyword evidence="2" id="KW-0503">Monooxygenase</keyword>
<dbReference type="InterPro" id="IPR011008">
    <property type="entry name" value="Dimeric_a/b-barrel"/>
</dbReference>
<evidence type="ECO:0000313" key="2">
    <source>
        <dbReference type="EMBL" id="AMG38230.1"/>
    </source>
</evidence>
<dbReference type="Pfam" id="PF03992">
    <property type="entry name" value="ABM"/>
    <property type="match status" value="1"/>
</dbReference>
<dbReference type="InterPro" id="IPR007138">
    <property type="entry name" value="ABM_dom"/>
</dbReference>
<reference evidence="3" key="1">
    <citation type="submission" date="2015-12" db="EMBL/GenBank/DDBJ databases">
        <title>FDA dAtabase for Regulatory Grade micrObial Sequences (FDA-ARGOS): Supporting development and validation of Infectious Disease Dx tests.</title>
        <authorList>
            <person name="Case J."/>
            <person name="Tallon L."/>
            <person name="Sadzewicz L."/>
            <person name="Sengamalay N."/>
            <person name="Ott S."/>
            <person name="Godinez A."/>
            <person name="Nagaraj S."/>
            <person name="Nadendla S."/>
            <person name="Sichtig H."/>
        </authorList>
    </citation>
    <scope>NUCLEOTIDE SEQUENCE [LARGE SCALE GENOMIC DNA]</scope>
    <source>
        <strain evidence="3">FDAARGOS_147</strain>
    </source>
</reference>
<dbReference type="SUPFAM" id="SSF54909">
    <property type="entry name" value="Dimeric alpha+beta barrel"/>
    <property type="match status" value="1"/>
</dbReference>
<organism evidence="2 3">
    <name type="scientific">Alcaligenes xylosoxydans xylosoxydans</name>
    <name type="common">Achromobacter xylosoxidans</name>
    <dbReference type="NCBI Taxonomy" id="85698"/>
    <lineage>
        <taxon>Bacteria</taxon>
        <taxon>Pseudomonadati</taxon>
        <taxon>Pseudomonadota</taxon>
        <taxon>Betaproteobacteria</taxon>
        <taxon>Burkholderiales</taxon>
        <taxon>Alcaligenaceae</taxon>
        <taxon>Achromobacter</taxon>
    </lineage>
</organism>
<sequence>MPDAAACSASPAHPGPARYTATFIFAKKQFDDDFHRLDQAVAEAARATPGYLGEEAWEDPARGLYANVYYWESLEALEALIRHPAHQRAKAAQSRWLDGYRVVIAQVLREYGDGLPGPALL</sequence>
<dbReference type="PROSITE" id="PS51725">
    <property type="entry name" value="ABM"/>
    <property type="match status" value="1"/>
</dbReference>
<evidence type="ECO:0000259" key="1">
    <source>
        <dbReference type="PROSITE" id="PS51725"/>
    </source>
</evidence>
<protein>
    <submittedName>
        <fullName evidence="2">Antibiotic biosynthesis monooxygenase</fullName>
    </submittedName>
</protein>
<dbReference type="GO" id="GO:0004497">
    <property type="term" value="F:monooxygenase activity"/>
    <property type="evidence" value="ECO:0007669"/>
    <property type="project" value="UniProtKB-KW"/>
</dbReference>
<evidence type="ECO:0000313" key="3">
    <source>
        <dbReference type="Proteomes" id="UP000060602"/>
    </source>
</evidence>
<gene>
    <name evidence="2" type="ORF">AL504_20730</name>
</gene>
<dbReference type="Gene3D" id="3.30.70.100">
    <property type="match status" value="1"/>
</dbReference>
<name>A0A0X8P1K3_ALCXX</name>
<proteinExistence type="predicted"/>
<accession>A0A0X8P1K3</accession>
<dbReference type="AlphaFoldDB" id="A0A0X8P1K3"/>
<keyword evidence="2" id="KW-0560">Oxidoreductase</keyword>
<dbReference type="RefSeq" id="WP_061073037.1">
    <property type="nucleotide sequence ID" value="NZ_CP014060.2"/>
</dbReference>
<dbReference type="Proteomes" id="UP000060602">
    <property type="component" value="Chromosome"/>
</dbReference>
<dbReference type="EMBL" id="CP014060">
    <property type="protein sequence ID" value="AMG38230.1"/>
    <property type="molecule type" value="Genomic_DNA"/>
</dbReference>